<evidence type="ECO:0000256" key="5">
    <source>
        <dbReference type="SAM" id="MobiDB-lite"/>
    </source>
</evidence>
<dbReference type="InterPro" id="IPR001650">
    <property type="entry name" value="Helicase_C-like"/>
</dbReference>
<dbReference type="OrthoDB" id="64767at2759"/>
<dbReference type="KEGG" id="pti:PHATRDRAFT_43406"/>
<evidence type="ECO:0000256" key="2">
    <source>
        <dbReference type="ARBA" id="ARBA00022801"/>
    </source>
</evidence>
<evidence type="ECO:0000256" key="4">
    <source>
        <dbReference type="ARBA" id="ARBA00022840"/>
    </source>
</evidence>
<dbReference type="PANTHER" id="PTHR12131">
    <property type="entry name" value="ATP-DEPENDENT RNA AND DNA HELICASE"/>
    <property type="match status" value="1"/>
</dbReference>
<feature type="region of interest" description="Disordered" evidence="5">
    <location>
        <begin position="305"/>
        <end position="359"/>
    </location>
</feature>
<dbReference type="InterPro" id="IPR027417">
    <property type="entry name" value="P-loop_NTPase"/>
</dbReference>
<feature type="region of interest" description="Disordered" evidence="5">
    <location>
        <begin position="430"/>
        <end position="453"/>
    </location>
</feature>
<dbReference type="InterPro" id="IPR012961">
    <property type="entry name" value="Ski2/MTR4_C"/>
</dbReference>
<dbReference type="InterPro" id="IPR014001">
    <property type="entry name" value="Helicase_ATP-bd"/>
</dbReference>
<dbReference type="PaxDb" id="2850-Phatr43406"/>
<keyword evidence="8" id="KW-1185">Reference proteome</keyword>
<dbReference type="HOGENOM" id="CLU_002902_4_0_1"/>
<dbReference type="GO" id="GO:0016787">
    <property type="term" value="F:hydrolase activity"/>
    <property type="evidence" value="ECO:0007669"/>
    <property type="project" value="UniProtKB-KW"/>
</dbReference>
<evidence type="ECO:0000256" key="1">
    <source>
        <dbReference type="ARBA" id="ARBA00022741"/>
    </source>
</evidence>
<dbReference type="PANTHER" id="PTHR12131:SF1">
    <property type="entry name" value="ATP-DEPENDENT RNA HELICASE SUPV3L1, MITOCHONDRIAL-RELATED"/>
    <property type="match status" value="1"/>
</dbReference>
<dbReference type="SMART" id="SM01142">
    <property type="entry name" value="DSHCT"/>
    <property type="match status" value="1"/>
</dbReference>
<dbReference type="GO" id="GO:0070478">
    <property type="term" value="P:nuclear-transcribed mRNA catabolic process, 3'-5' exonucleolytic nonsense-mediated decay"/>
    <property type="evidence" value="ECO:0007669"/>
    <property type="project" value="TreeGrafter"/>
</dbReference>
<reference evidence="7 8" key="1">
    <citation type="journal article" date="2008" name="Nature">
        <title>The Phaeodactylum genome reveals the evolutionary history of diatom genomes.</title>
        <authorList>
            <person name="Bowler C."/>
            <person name="Allen A.E."/>
            <person name="Badger J.H."/>
            <person name="Grimwood J."/>
            <person name="Jabbari K."/>
            <person name="Kuo A."/>
            <person name="Maheswari U."/>
            <person name="Martens C."/>
            <person name="Maumus F."/>
            <person name="Otillar R.P."/>
            <person name="Rayko E."/>
            <person name="Salamov A."/>
            <person name="Vandepoele K."/>
            <person name="Beszteri B."/>
            <person name="Gruber A."/>
            <person name="Heijde M."/>
            <person name="Katinka M."/>
            <person name="Mock T."/>
            <person name="Valentin K."/>
            <person name="Verret F."/>
            <person name="Berges J.A."/>
            <person name="Brownlee C."/>
            <person name="Cadoret J.P."/>
            <person name="Chiovitti A."/>
            <person name="Choi C.J."/>
            <person name="Coesel S."/>
            <person name="De Martino A."/>
            <person name="Detter J.C."/>
            <person name="Durkin C."/>
            <person name="Falciatore A."/>
            <person name="Fournet J."/>
            <person name="Haruta M."/>
            <person name="Huysman M.J."/>
            <person name="Jenkins B.D."/>
            <person name="Jiroutova K."/>
            <person name="Jorgensen R.E."/>
            <person name="Joubert Y."/>
            <person name="Kaplan A."/>
            <person name="Kroger N."/>
            <person name="Kroth P.G."/>
            <person name="La Roche J."/>
            <person name="Lindquist E."/>
            <person name="Lommer M."/>
            <person name="Martin-Jezequel V."/>
            <person name="Lopez P.J."/>
            <person name="Lucas S."/>
            <person name="Mangogna M."/>
            <person name="McGinnis K."/>
            <person name="Medlin L.K."/>
            <person name="Montsant A."/>
            <person name="Oudot-Le Secq M.P."/>
            <person name="Napoli C."/>
            <person name="Obornik M."/>
            <person name="Parker M.S."/>
            <person name="Petit J.L."/>
            <person name="Porcel B.M."/>
            <person name="Poulsen N."/>
            <person name="Robison M."/>
            <person name="Rychlewski L."/>
            <person name="Rynearson T.A."/>
            <person name="Schmutz J."/>
            <person name="Shapiro H."/>
            <person name="Siaut M."/>
            <person name="Stanley M."/>
            <person name="Sussman M.R."/>
            <person name="Taylor A.R."/>
            <person name="Vardi A."/>
            <person name="von Dassow P."/>
            <person name="Vyverman W."/>
            <person name="Willis A."/>
            <person name="Wyrwicz L.S."/>
            <person name="Rokhsar D.S."/>
            <person name="Weissenbach J."/>
            <person name="Armbrust E.V."/>
            <person name="Green B.R."/>
            <person name="Van de Peer Y."/>
            <person name="Grigoriev I.V."/>
        </authorList>
    </citation>
    <scope>NUCLEOTIDE SEQUENCE [LARGE SCALE GENOMIC DNA]</scope>
    <source>
        <strain evidence="7 8">CCAP 1055/1</strain>
    </source>
</reference>
<dbReference type="EMBL" id="CM000606">
    <property type="protein sequence ID" value="EEC50419.1"/>
    <property type="molecule type" value="Genomic_DNA"/>
</dbReference>
<proteinExistence type="predicted"/>
<dbReference type="InterPro" id="IPR050699">
    <property type="entry name" value="RNA-DNA_Helicase"/>
</dbReference>
<dbReference type="GO" id="GO:0055087">
    <property type="term" value="C:Ski complex"/>
    <property type="evidence" value="ECO:0007669"/>
    <property type="project" value="TreeGrafter"/>
</dbReference>
<dbReference type="SUPFAM" id="SSF52540">
    <property type="entry name" value="P-loop containing nucleoside triphosphate hydrolases"/>
    <property type="match status" value="2"/>
</dbReference>
<dbReference type="GO" id="GO:0003676">
    <property type="term" value="F:nucleic acid binding"/>
    <property type="evidence" value="ECO:0007669"/>
    <property type="project" value="InterPro"/>
</dbReference>
<dbReference type="Pfam" id="PF08148">
    <property type="entry name" value="DSHCT"/>
    <property type="match status" value="1"/>
</dbReference>
<feature type="domain" description="Helicase ATP-binding" evidence="6">
    <location>
        <begin position="42"/>
        <end position="200"/>
    </location>
</feature>
<evidence type="ECO:0000256" key="3">
    <source>
        <dbReference type="ARBA" id="ARBA00022806"/>
    </source>
</evidence>
<dbReference type="GO" id="GO:0005524">
    <property type="term" value="F:ATP binding"/>
    <property type="evidence" value="ECO:0007669"/>
    <property type="project" value="UniProtKB-KW"/>
</dbReference>
<dbReference type="Gene3D" id="3.40.50.300">
    <property type="entry name" value="P-loop containing nucleotide triphosphate hydrolases"/>
    <property type="match status" value="2"/>
</dbReference>
<name>B7FS52_PHATC</name>
<dbReference type="SMART" id="SM00490">
    <property type="entry name" value="HELICc"/>
    <property type="match status" value="1"/>
</dbReference>
<dbReference type="GeneID" id="7197425"/>
<dbReference type="AlphaFoldDB" id="B7FS52"/>
<dbReference type="InterPro" id="IPR011545">
    <property type="entry name" value="DEAD/DEAH_box_helicase_dom"/>
</dbReference>
<dbReference type="RefSeq" id="XP_002177605.1">
    <property type="nucleotide sequence ID" value="XM_002177569.1"/>
</dbReference>
<keyword evidence="2" id="KW-0378">Hydrolase</keyword>
<feature type="compositionally biased region" description="Basic and acidic residues" evidence="5">
    <location>
        <begin position="444"/>
        <end position="453"/>
    </location>
</feature>
<dbReference type="STRING" id="556484.B7FS52"/>
<gene>
    <name evidence="7" type="ORF">PHATRDRAFT_43406</name>
</gene>
<protein>
    <recommendedName>
        <fullName evidence="6">Helicase ATP-binding domain-containing protein</fullName>
    </recommendedName>
</protein>
<sequence>MSRGPQFLVTQEDIDEDLIELGRSALAGYFNFPLDDWQLKAGGAICQGCNVIVCAPTGAGKTVVGEMALLHAFNGGDKGIYTTPLKALSNQKYSELCGTFPKQDTGLSTGDISINKGARITVMTTEVYRNIAWRSSTPTATLMGTNELLENTVVVLDEFHYMGQPGRGGVWEESIITSPSHTQIVGLSATLSNAAALAAWMEHVTGRRTILVEVPGQERPVPLRYLFATKEALYPLFRDPDAGPGAPKGLLGYRGDGDLPSNRQSTKKAKGFTHIMDGDDVDDDETNIKIPRGLQINPALKAAANKRMQKVNRAIERQKVRRHLSPQEDEDDWGGRKRNQSSRKMSPRDERKERERLLKNEMRRSVPSLPAILNRLKQKELLPAIFFIFSRAGCDDAARQVYQYMKGPRDPNCLLQDEREQLGIKEEQRYGTKNGKSRQRAVQRRGDLVEDSDGRTFRSKSNFISEQTLNALEMSTPLADDEFDESSPLSPDNWDFFSKAGLLSYAEVRDVASRVSRFNAGNPEIAFEDEVIEQYLFGAGSHHAGMLPAHKSFVEILYRNQLMKVVFATETLAAGINIAMNLLETSNLLQMAGRAGRRGMDTDGTCVIVATPFENHDEASRILIDPVKPISSQFSPSYSLAINLIARGEGKLDVARQLVSKSFAMWEKRKVEQHVVDAVENHGDDVSQALKVSAQDRFMKTLVDALQSQVDQRSAKFDVNRVESLLGILTDRDSLKKTSKSFVGATKMFELEYTTLSYLQKEYDALRARAEIEDSDFLSEIIAEDTKDLINQIENQRKRVETTEKEIGKHPFSIITGIANQIMEDAAFPESIVLNKALGSAREGHKRTELSSLTAQELSQFSKSAIIVTRKMRKVKTANPDVEDLFQQAEDLRNDSWNDMLSITKTLVAYGCLSIEHTLEGGESYEDQQYTISPAGINIGMLGFENSLWALVAMGGAWDVVGASAKLDDFRTAMEDFDNDEDWYQNRKGNDVLIPPKVVSIPISQKEADTLNGLLRAMDPSELAGYVASIVTDNSRGNGAPVVQLFQNLTPLQQRVIQSSLVSMERLVEVQKLYGVDEKTRSCILDISNCEVVTAWASGCSWQEALEISGSPPGDLARTLSRVLDAVRQLGNMPYSPIRKQELLDGPVVWDVSRGLHPEIRRLCRDAARLINRYPVKDPLQFEELDDEDVEILDEIEQFFEEDEIESEA</sequence>
<keyword evidence="3" id="KW-0347">Helicase</keyword>
<dbReference type="SMART" id="SM00487">
    <property type="entry name" value="DEXDc"/>
    <property type="match status" value="1"/>
</dbReference>
<dbReference type="Gene3D" id="1.10.3380.30">
    <property type="match status" value="1"/>
</dbReference>
<organism evidence="7 8">
    <name type="scientific">Phaeodactylum tricornutum (strain CCAP 1055/1)</name>
    <dbReference type="NCBI Taxonomy" id="556484"/>
    <lineage>
        <taxon>Eukaryota</taxon>
        <taxon>Sar</taxon>
        <taxon>Stramenopiles</taxon>
        <taxon>Ochrophyta</taxon>
        <taxon>Bacillariophyta</taxon>
        <taxon>Bacillariophyceae</taxon>
        <taxon>Bacillariophycidae</taxon>
        <taxon>Naviculales</taxon>
        <taxon>Phaeodactylaceae</taxon>
        <taxon>Phaeodactylum</taxon>
    </lineage>
</organism>
<dbReference type="PROSITE" id="PS51192">
    <property type="entry name" value="HELICASE_ATP_BIND_1"/>
    <property type="match status" value="1"/>
</dbReference>
<dbReference type="Proteomes" id="UP000000759">
    <property type="component" value="Chromosome 2"/>
</dbReference>
<dbReference type="Pfam" id="PF00270">
    <property type="entry name" value="DEAD"/>
    <property type="match status" value="1"/>
</dbReference>
<dbReference type="eggNOG" id="KOG0947">
    <property type="taxonomic scope" value="Eukaryota"/>
</dbReference>
<evidence type="ECO:0000259" key="6">
    <source>
        <dbReference type="PROSITE" id="PS51192"/>
    </source>
</evidence>
<evidence type="ECO:0000313" key="7">
    <source>
        <dbReference type="EMBL" id="EEC50419.1"/>
    </source>
</evidence>
<accession>B7FS52</accession>
<dbReference type="GO" id="GO:0004386">
    <property type="term" value="F:helicase activity"/>
    <property type="evidence" value="ECO:0007669"/>
    <property type="project" value="UniProtKB-KW"/>
</dbReference>
<dbReference type="InParanoid" id="B7FS52"/>
<evidence type="ECO:0000313" key="8">
    <source>
        <dbReference type="Proteomes" id="UP000000759"/>
    </source>
</evidence>
<keyword evidence="4" id="KW-0067">ATP-binding</keyword>
<keyword evidence="1" id="KW-0547">Nucleotide-binding</keyword>
<reference evidence="8" key="2">
    <citation type="submission" date="2008-08" db="EMBL/GenBank/DDBJ databases">
        <authorList>
            <consortium name="Diatom Consortium"/>
            <person name="Grigoriev I."/>
            <person name="Grimwood J."/>
            <person name="Kuo A."/>
            <person name="Otillar R.P."/>
            <person name="Salamov A."/>
            <person name="Detter J.C."/>
            <person name="Lindquist E."/>
            <person name="Shapiro H."/>
            <person name="Lucas S."/>
            <person name="Glavina del Rio T."/>
            <person name="Pitluck S."/>
            <person name="Rokhsar D."/>
            <person name="Bowler C."/>
        </authorList>
    </citation>
    <scope>GENOME REANNOTATION</scope>
    <source>
        <strain evidence="8">CCAP 1055/1</strain>
    </source>
</reference>
<feature type="compositionally biased region" description="Basic and acidic residues" evidence="5">
    <location>
        <begin position="346"/>
        <end position="359"/>
    </location>
</feature>